<evidence type="ECO:0000313" key="1">
    <source>
        <dbReference type="EnsemblMetazoa" id="Aqu2.1.38055_001"/>
    </source>
</evidence>
<protein>
    <submittedName>
        <fullName evidence="1">Uncharacterized protein</fullName>
    </submittedName>
</protein>
<dbReference type="EnsemblMetazoa" id="Aqu2.1.38055_001">
    <property type="protein sequence ID" value="Aqu2.1.38055_001"/>
    <property type="gene ID" value="Aqu2.1.38055"/>
</dbReference>
<reference evidence="1" key="1">
    <citation type="submission" date="2017-05" db="UniProtKB">
        <authorList>
            <consortium name="EnsemblMetazoa"/>
        </authorList>
    </citation>
    <scope>IDENTIFICATION</scope>
</reference>
<accession>A0A1X7VCN0</accession>
<organism evidence="1">
    <name type="scientific">Amphimedon queenslandica</name>
    <name type="common">Sponge</name>
    <dbReference type="NCBI Taxonomy" id="400682"/>
    <lineage>
        <taxon>Eukaryota</taxon>
        <taxon>Metazoa</taxon>
        <taxon>Porifera</taxon>
        <taxon>Demospongiae</taxon>
        <taxon>Heteroscleromorpha</taxon>
        <taxon>Haplosclerida</taxon>
        <taxon>Niphatidae</taxon>
        <taxon>Amphimedon</taxon>
    </lineage>
</organism>
<dbReference type="InParanoid" id="A0A1X7VCN0"/>
<name>A0A1X7VCN0_AMPQE</name>
<dbReference type="OrthoDB" id="1607513at2759"/>
<sequence>MDSLHLNQKRLNLPEHNLIHQVDTRWNSKYYIMIDQGNEQCEAIKTNLSLLVCNDVMIPRERNSAL</sequence>
<dbReference type="AlphaFoldDB" id="A0A1X7VCN0"/>
<proteinExistence type="predicted"/>